<dbReference type="AlphaFoldDB" id="A0A9P7RXA9"/>
<reference evidence="2" key="1">
    <citation type="journal article" date="2021" name="Genome Biol. Evol.">
        <title>The assembled and annotated genome of the fairy-ring fungus Marasmius oreades.</title>
        <authorList>
            <person name="Hiltunen M."/>
            <person name="Ament-Velasquez S.L."/>
            <person name="Johannesson H."/>
        </authorList>
    </citation>
    <scope>NUCLEOTIDE SEQUENCE</scope>
    <source>
        <strain evidence="2">03SP1</strain>
    </source>
</reference>
<evidence type="ECO:0000313" key="3">
    <source>
        <dbReference type="Proteomes" id="UP001049176"/>
    </source>
</evidence>
<dbReference type="RefSeq" id="XP_043007994.1">
    <property type="nucleotide sequence ID" value="XM_043155525.1"/>
</dbReference>
<organism evidence="2 3">
    <name type="scientific">Marasmius oreades</name>
    <name type="common">fairy-ring Marasmius</name>
    <dbReference type="NCBI Taxonomy" id="181124"/>
    <lineage>
        <taxon>Eukaryota</taxon>
        <taxon>Fungi</taxon>
        <taxon>Dikarya</taxon>
        <taxon>Basidiomycota</taxon>
        <taxon>Agaricomycotina</taxon>
        <taxon>Agaricomycetes</taxon>
        <taxon>Agaricomycetidae</taxon>
        <taxon>Agaricales</taxon>
        <taxon>Marasmiineae</taxon>
        <taxon>Marasmiaceae</taxon>
        <taxon>Marasmius</taxon>
    </lineage>
</organism>
<gene>
    <name evidence="2" type="ORF">E1B28_010553</name>
</gene>
<sequence length="220" mass="24304">MKGEVETLLDEDDAARTTGRTLKTVIIEDSSSESEEVESEREMESGGFRERANSFHHDGDQVQPTASSSAPALSTPILSLAAATSPPGTPSERKAFVVYRGARPGAFQRFYQIHPDDRLPGGVFKSFPSLELAREVYQQAFRTGVIDALNDEPLDGNSPQFYVVSQGVHPAMYPNPIPAMRDGLGWRGGALYIFHSRLKAETFFLRELNAGRTRQWTLSL</sequence>
<keyword evidence="3" id="KW-1185">Reference proteome</keyword>
<dbReference type="KEGG" id="more:E1B28_010553"/>
<name>A0A9P7RXA9_9AGAR</name>
<comment type="caution">
    <text evidence="2">The sequence shown here is derived from an EMBL/GenBank/DDBJ whole genome shotgun (WGS) entry which is preliminary data.</text>
</comment>
<feature type="compositionally biased region" description="Basic and acidic residues" evidence="1">
    <location>
        <begin position="40"/>
        <end position="60"/>
    </location>
</feature>
<evidence type="ECO:0000313" key="2">
    <source>
        <dbReference type="EMBL" id="KAG7091524.1"/>
    </source>
</evidence>
<accession>A0A9P7RXA9</accession>
<feature type="region of interest" description="Disordered" evidence="1">
    <location>
        <begin position="24"/>
        <end position="71"/>
    </location>
</feature>
<protein>
    <submittedName>
        <fullName evidence="2">Uncharacterized protein</fullName>
    </submittedName>
</protein>
<dbReference type="Proteomes" id="UP001049176">
    <property type="component" value="Chromosome 6"/>
</dbReference>
<dbReference type="GeneID" id="66079629"/>
<dbReference type="EMBL" id="CM032186">
    <property type="protein sequence ID" value="KAG7091524.1"/>
    <property type="molecule type" value="Genomic_DNA"/>
</dbReference>
<evidence type="ECO:0000256" key="1">
    <source>
        <dbReference type="SAM" id="MobiDB-lite"/>
    </source>
</evidence>
<feature type="compositionally biased region" description="Acidic residues" evidence="1">
    <location>
        <begin position="30"/>
        <end position="39"/>
    </location>
</feature>
<dbReference type="OrthoDB" id="3270804at2759"/>
<proteinExistence type="predicted"/>